<dbReference type="AlphaFoldDB" id="A0A7C8YKT7"/>
<proteinExistence type="predicted"/>
<sequence length="138" mass="14559">MAAATTDGEGPTSELHIDPPAGASEPGQLQVNLGRTSSSRAEHDRSLLTRRNVVQGSVFSGRVWGLSSNPIPESGVLRLVPSRIETAMLSIPCGRPDGRLTWSATARLALDLFGLAGMMLQAGTWTNPTIASRIHDSA</sequence>
<dbReference type="EMBL" id="GISG01031069">
    <property type="protein sequence ID" value="MBA4620597.1"/>
    <property type="molecule type" value="Transcribed_RNA"/>
</dbReference>
<reference evidence="2" key="1">
    <citation type="journal article" date="2013" name="J. Plant Res.">
        <title>Effect of fungi and light on seed germination of three Opuntia species from semiarid lands of central Mexico.</title>
        <authorList>
            <person name="Delgado-Sanchez P."/>
            <person name="Jimenez-Bremont J.F."/>
            <person name="Guerrero-Gonzalez Mde L."/>
            <person name="Flores J."/>
        </authorList>
    </citation>
    <scope>NUCLEOTIDE SEQUENCE</scope>
    <source>
        <tissue evidence="2">Cladode</tissue>
    </source>
</reference>
<reference evidence="2" key="2">
    <citation type="submission" date="2020-07" db="EMBL/GenBank/DDBJ databases">
        <authorList>
            <person name="Vera ALvarez R."/>
            <person name="Arias-Moreno D.M."/>
            <person name="Jimenez-Jacinto V."/>
            <person name="Jimenez-Bremont J.F."/>
            <person name="Swaminathan K."/>
            <person name="Moose S.P."/>
            <person name="Guerrero-Gonzalez M.L."/>
            <person name="Marino-Ramirez L."/>
            <person name="Landsman D."/>
            <person name="Rodriguez-Kessler M."/>
            <person name="Delgado-Sanchez P."/>
        </authorList>
    </citation>
    <scope>NUCLEOTIDE SEQUENCE</scope>
    <source>
        <tissue evidence="2">Cladode</tissue>
    </source>
</reference>
<organism evidence="2">
    <name type="scientific">Opuntia streptacantha</name>
    <name type="common">Prickly pear cactus</name>
    <name type="synonym">Opuntia cardona</name>
    <dbReference type="NCBI Taxonomy" id="393608"/>
    <lineage>
        <taxon>Eukaryota</taxon>
        <taxon>Viridiplantae</taxon>
        <taxon>Streptophyta</taxon>
        <taxon>Embryophyta</taxon>
        <taxon>Tracheophyta</taxon>
        <taxon>Spermatophyta</taxon>
        <taxon>Magnoliopsida</taxon>
        <taxon>eudicotyledons</taxon>
        <taxon>Gunneridae</taxon>
        <taxon>Pentapetalae</taxon>
        <taxon>Caryophyllales</taxon>
        <taxon>Cactineae</taxon>
        <taxon>Cactaceae</taxon>
        <taxon>Opuntioideae</taxon>
        <taxon>Opuntia</taxon>
    </lineage>
</organism>
<evidence type="ECO:0000313" key="2">
    <source>
        <dbReference type="EMBL" id="MBA4620597.1"/>
    </source>
</evidence>
<dbReference type="EMBL" id="GISG01243439">
    <property type="protein sequence ID" value="MBA4669435.1"/>
    <property type="molecule type" value="Transcribed_RNA"/>
</dbReference>
<feature type="compositionally biased region" description="Polar residues" evidence="1">
    <location>
        <begin position="27"/>
        <end position="39"/>
    </location>
</feature>
<accession>A0A7C8YKT7</accession>
<feature type="region of interest" description="Disordered" evidence="1">
    <location>
        <begin position="1"/>
        <end position="47"/>
    </location>
</feature>
<evidence type="ECO:0000256" key="1">
    <source>
        <dbReference type="SAM" id="MobiDB-lite"/>
    </source>
</evidence>
<protein>
    <submittedName>
        <fullName evidence="2">Uncharacterized protein</fullName>
    </submittedName>
</protein>
<name>A0A7C8YKT7_OPUST</name>